<reference evidence="2" key="2">
    <citation type="submission" date="2013-10" db="EMBL/GenBank/DDBJ databases">
        <authorList>
            <person name="Aslett M."/>
        </authorList>
    </citation>
    <scope>NUCLEOTIDE SEQUENCE [LARGE SCALE GENOMIC DNA]</scope>
    <source>
        <strain evidence="2">Houghton</strain>
    </source>
</reference>
<accession>U6MQ95</accession>
<evidence type="ECO:0000313" key="3">
    <source>
        <dbReference type="Proteomes" id="UP000030754"/>
    </source>
</evidence>
<proteinExistence type="predicted"/>
<dbReference type="AlphaFoldDB" id="U6MQ95"/>
<evidence type="ECO:0000313" key="2">
    <source>
        <dbReference type="EMBL" id="CDJ64629.1"/>
    </source>
</evidence>
<name>U6MQ95_9EIME</name>
<organism evidence="2 3">
    <name type="scientific">Eimeria necatrix</name>
    <dbReference type="NCBI Taxonomy" id="51315"/>
    <lineage>
        <taxon>Eukaryota</taxon>
        <taxon>Sar</taxon>
        <taxon>Alveolata</taxon>
        <taxon>Apicomplexa</taxon>
        <taxon>Conoidasida</taxon>
        <taxon>Coccidia</taxon>
        <taxon>Eucoccidiorida</taxon>
        <taxon>Eimeriorina</taxon>
        <taxon>Eimeriidae</taxon>
        <taxon>Eimeria</taxon>
    </lineage>
</organism>
<protein>
    <submittedName>
        <fullName evidence="2">Uncharacterized protein</fullName>
    </submittedName>
</protein>
<sequence length="191" mass="19868">MSLSAMKGSFRIPPEPPEPPGAPATEASAGGGPCRALITGELPESLSVNLPEDSRDPGEPSGPPRRAPGLITRTVRLVLSLGAVSRARGLSFSQGPPDNSGGPPLLTRLLILELNDSTIRGAPKGGPSPLLGVVLCARGESPTTNSVSQDGSSSKFKCRNHSQRPEGPTIIREFQRLQWEGAATASCAFVR</sequence>
<feature type="compositionally biased region" description="Polar residues" evidence="1">
    <location>
        <begin position="141"/>
        <end position="155"/>
    </location>
</feature>
<dbReference type="OrthoDB" id="10316430at2759"/>
<feature type="region of interest" description="Disordered" evidence="1">
    <location>
        <begin position="1"/>
        <end position="70"/>
    </location>
</feature>
<dbReference type="GeneID" id="25477682"/>
<evidence type="ECO:0000256" key="1">
    <source>
        <dbReference type="SAM" id="MobiDB-lite"/>
    </source>
</evidence>
<gene>
    <name evidence="2" type="ORF">ENH_00075520</name>
</gene>
<reference evidence="2" key="1">
    <citation type="submission" date="2013-10" db="EMBL/GenBank/DDBJ databases">
        <title>Genomic analysis of the causative agents of coccidiosis in chickens.</title>
        <authorList>
            <person name="Reid A.J."/>
            <person name="Blake D."/>
            <person name="Billington K."/>
            <person name="Browne H."/>
            <person name="Dunn M."/>
            <person name="Hung S."/>
            <person name="Kawahara F."/>
            <person name="Miranda-Saavedra D."/>
            <person name="Mourier T."/>
            <person name="Nagra H."/>
            <person name="Otto T.D."/>
            <person name="Rawlings N."/>
            <person name="Sanchez A."/>
            <person name="Sanders M."/>
            <person name="Subramaniam C."/>
            <person name="Tay Y."/>
            <person name="Dear P."/>
            <person name="Doerig C."/>
            <person name="Gruber A."/>
            <person name="Parkinson J."/>
            <person name="Shirley M."/>
            <person name="Wan K.L."/>
            <person name="Berriman M."/>
            <person name="Tomley F."/>
            <person name="Pain A."/>
        </authorList>
    </citation>
    <scope>NUCLEOTIDE SEQUENCE [LARGE SCALE GENOMIC DNA]</scope>
    <source>
        <strain evidence="2">Houghton</strain>
    </source>
</reference>
<feature type="compositionally biased region" description="Pro residues" evidence="1">
    <location>
        <begin position="13"/>
        <end position="22"/>
    </location>
</feature>
<keyword evidence="3" id="KW-1185">Reference proteome</keyword>
<dbReference type="VEuPathDB" id="ToxoDB:ENH_00075520"/>
<dbReference type="EMBL" id="HG722984">
    <property type="protein sequence ID" value="CDJ64629.1"/>
    <property type="molecule type" value="Genomic_DNA"/>
</dbReference>
<dbReference type="RefSeq" id="XP_013433096.1">
    <property type="nucleotide sequence ID" value="XM_013577642.1"/>
</dbReference>
<feature type="region of interest" description="Disordered" evidence="1">
    <location>
        <begin position="141"/>
        <end position="165"/>
    </location>
</feature>
<dbReference type="Proteomes" id="UP000030754">
    <property type="component" value="Unassembled WGS sequence"/>
</dbReference>